<protein>
    <submittedName>
        <fullName evidence="2">Uncharacterized protein</fullName>
    </submittedName>
</protein>
<organism evidence="2 3">
    <name type="scientific">Brassica cretica</name>
    <name type="common">Mustard</name>
    <dbReference type="NCBI Taxonomy" id="69181"/>
    <lineage>
        <taxon>Eukaryota</taxon>
        <taxon>Viridiplantae</taxon>
        <taxon>Streptophyta</taxon>
        <taxon>Embryophyta</taxon>
        <taxon>Tracheophyta</taxon>
        <taxon>Spermatophyta</taxon>
        <taxon>Magnoliopsida</taxon>
        <taxon>eudicotyledons</taxon>
        <taxon>Gunneridae</taxon>
        <taxon>Pentapetalae</taxon>
        <taxon>rosids</taxon>
        <taxon>malvids</taxon>
        <taxon>Brassicales</taxon>
        <taxon>Brassicaceae</taxon>
        <taxon>Brassiceae</taxon>
        <taxon>Brassica</taxon>
    </lineage>
</organism>
<gene>
    <name evidence="2" type="ORF">F2Q68_00021936</name>
</gene>
<name>A0A8S9FS01_BRACR</name>
<evidence type="ECO:0000256" key="1">
    <source>
        <dbReference type="SAM" id="Phobius"/>
    </source>
</evidence>
<keyword evidence="1" id="KW-0812">Transmembrane</keyword>
<accession>A0A8S9FS01</accession>
<dbReference type="Proteomes" id="UP000712281">
    <property type="component" value="Unassembled WGS sequence"/>
</dbReference>
<comment type="caution">
    <text evidence="2">The sequence shown here is derived from an EMBL/GenBank/DDBJ whole genome shotgun (WGS) entry which is preliminary data.</text>
</comment>
<dbReference type="AlphaFoldDB" id="A0A8S9FS01"/>
<sequence>MVSRWWVPGIGDGDETGAESHQDGDCGEMEKRFLSNLRCLGVGIGQRFLGSLRKHGIVVDLIPIFIIIKMKSQPYQVLLSRKLYVEVMKWKKNGVLCYCYWGFLFLYAIYRGLGYFVKHGKWGNDLEIMWFLGTGDNREEQGLNVVSLNTFDFFEEKLVLLQRRPFGEVSRESNMRVQLRKTGTFVMEICDAGFYSYRWPRWGMQPAS</sequence>
<proteinExistence type="predicted"/>
<evidence type="ECO:0000313" key="2">
    <source>
        <dbReference type="EMBL" id="KAF2536470.1"/>
    </source>
</evidence>
<keyword evidence="1" id="KW-0472">Membrane</keyword>
<dbReference type="EMBL" id="QGKW02002228">
    <property type="protein sequence ID" value="KAF2536470.1"/>
    <property type="molecule type" value="Genomic_DNA"/>
</dbReference>
<evidence type="ECO:0000313" key="3">
    <source>
        <dbReference type="Proteomes" id="UP000712281"/>
    </source>
</evidence>
<reference evidence="2" key="1">
    <citation type="submission" date="2019-12" db="EMBL/GenBank/DDBJ databases">
        <title>Genome sequencing and annotation of Brassica cretica.</title>
        <authorList>
            <person name="Studholme D.J."/>
            <person name="Sarris P.F."/>
        </authorList>
    </citation>
    <scope>NUCLEOTIDE SEQUENCE</scope>
    <source>
        <strain evidence="2">PFS-001/15</strain>
        <tissue evidence="2">Leaf</tissue>
    </source>
</reference>
<keyword evidence="1" id="KW-1133">Transmembrane helix</keyword>
<feature type="transmembrane region" description="Helical" evidence="1">
    <location>
        <begin position="93"/>
        <end position="110"/>
    </location>
</feature>